<organism evidence="2 3">
    <name type="scientific">Pieris brassicae</name>
    <name type="common">White butterfly</name>
    <name type="synonym">Large white butterfly</name>
    <dbReference type="NCBI Taxonomy" id="7116"/>
    <lineage>
        <taxon>Eukaryota</taxon>
        <taxon>Metazoa</taxon>
        <taxon>Ecdysozoa</taxon>
        <taxon>Arthropoda</taxon>
        <taxon>Hexapoda</taxon>
        <taxon>Insecta</taxon>
        <taxon>Pterygota</taxon>
        <taxon>Neoptera</taxon>
        <taxon>Endopterygota</taxon>
        <taxon>Lepidoptera</taxon>
        <taxon>Glossata</taxon>
        <taxon>Ditrysia</taxon>
        <taxon>Papilionoidea</taxon>
        <taxon>Pieridae</taxon>
        <taxon>Pierinae</taxon>
        <taxon>Pieris</taxon>
    </lineage>
</organism>
<feature type="domain" description="Integrase catalytic" evidence="1">
    <location>
        <begin position="1"/>
        <end position="151"/>
    </location>
</feature>
<dbReference type="InterPro" id="IPR001584">
    <property type="entry name" value="Integrase_cat-core"/>
</dbReference>
<dbReference type="PANTHER" id="PTHR37984">
    <property type="entry name" value="PROTEIN CBG26694"/>
    <property type="match status" value="1"/>
</dbReference>
<name>A0A9P0SZ44_PIEBR</name>
<evidence type="ECO:0000259" key="1">
    <source>
        <dbReference type="PROSITE" id="PS50994"/>
    </source>
</evidence>
<protein>
    <recommendedName>
        <fullName evidence="1">Integrase catalytic domain-containing protein</fullName>
    </recommendedName>
</protein>
<keyword evidence="3" id="KW-1185">Reference proteome</keyword>
<dbReference type="PROSITE" id="PS50994">
    <property type="entry name" value="INTEGRASE"/>
    <property type="match status" value="1"/>
</dbReference>
<dbReference type="EMBL" id="CALOZG010000003">
    <property type="protein sequence ID" value="CAH3997140.1"/>
    <property type="molecule type" value="Genomic_DNA"/>
</dbReference>
<dbReference type="AlphaFoldDB" id="A0A9P0SZ44"/>
<dbReference type="PANTHER" id="PTHR37984:SF5">
    <property type="entry name" value="PROTEIN NYNRIN-LIKE"/>
    <property type="match status" value="1"/>
</dbReference>
<reference evidence="2" key="1">
    <citation type="submission" date="2022-05" db="EMBL/GenBank/DDBJ databases">
        <authorList>
            <person name="Okamura Y."/>
        </authorList>
    </citation>
    <scope>NUCLEOTIDE SEQUENCE</scope>
</reference>
<dbReference type="Gene3D" id="3.30.420.10">
    <property type="entry name" value="Ribonuclease H-like superfamily/Ribonuclease H"/>
    <property type="match status" value="1"/>
</dbReference>
<comment type="caution">
    <text evidence="2">The sequence shown here is derived from an EMBL/GenBank/DDBJ whole genome shotgun (WGS) entry which is preliminary data.</text>
</comment>
<dbReference type="InterPro" id="IPR012337">
    <property type="entry name" value="RNaseH-like_sf"/>
</dbReference>
<evidence type="ECO:0000313" key="3">
    <source>
        <dbReference type="Proteomes" id="UP001152562"/>
    </source>
</evidence>
<dbReference type="SUPFAM" id="SSF53098">
    <property type="entry name" value="Ribonuclease H-like"/>
    <property type="match status" value="1"/>
</dbReference>
<dbReference type="Proteomes" id="UP001152562">
    <property type="component" value="Unassembled WGS sequence"/>
</dbReference>
<dbReference type="GO" id="GO:0015074">
    <property type="term" value="P:DNA integration"/>
    <property type="evidence" value="ECO:0007669"/>
    <property type="project" value="InterPro"/>
</dbReference>
<accession>A0A9P0SZ44</accession>
<dbReference type="InterPro" id="IPR050951">
    <property type="entry name" value="Retrovirus_Pol_polyprotein"/>
</dbReference>
<dbReference type="GO" id="GO:0003676">
    <property type="term" value="F:nucleic acid binding"/>
    <property type="evidence" value="ECO:0007669"/>
    <property type="project" value="InterPro"/>
</dbReference>
<gene>
    <name evidence="2" type="ORF">PIBRA_LOCUS2416</name>
</gene>
<dbReference type="InterPro" id="IPR036397">
    <property type="entry name" value="RNaseH_sf"/>
</dbReference>
<evidence type="ECO:0000313" key="2">
    <source>
        <dbReference type="EMBL" id="CAH3997140.1"/>
    </source>
</evidence>
<proteinExistence type="predicted"/>
<sequence length="193" mass="21670">MLMGLTDFRELNSNTVRDRYPLPLISEQMDTRTYQSTFYYLTSLSACTALKEFVHIFGTPNRIISDQGTAFTESNFRNLCNEWSIEFHEVASGVSRANGRIERVVSVLTDCFTIAENHEKGSWKSVVGGVQLALNCKGTGGSPFQLLFDKNKDPPRLNFLTNDANQGNNEDSLIEIRDLAKSRMDEQATQNTG</sequence>